<dbReference type="PANTHER" id="PTHR38248:SF2">
    <property type="entry name" value="FUNK1 11"/>
    <property type="match status" value="1"/>
</dbReference>
<feature type="compositionally biased region" description="Low complexity" evidence="1">
    <location>
        <begin position="97"/>
        <end position="106"/>
    </location>
</feature>
<protein>
    <recommendedName>
        <fullName evidence="2">Fungal-type protein kinase domain-containing protein</fullName>
    </recommendedName>
</protein>
<feature type="compositionally biased region" description="Basic and acidic residues" evidence="1">
    <location>
        <begin position="772"/>
        <end position="783"/>
    </location>
</feature>
<evidence type="ECO:0000313" key="3">
    <source>
        <dbReference type="EMBL" id="KAF5340941.1"/>
    </source>
</evidence>
<dbReference type="SUPFAM" id="SSF56112">
    <property type="entry name" value="Protein kinase-like (PK-like)"/>
    <property type="match status" value="1"/>
</dbReference>
<dbReference type="Pfam" id="PF17667">
    <property type="entry name" value="Pkinase_fungal"/>
    <property type="match status" value="1"/>
</dbReference>
<dbReference type="AlphaFoldDB" id="A0A8H5CFS0"/>
<feature type="compositionally biased region" description="Polar residues" evidence="1">
    <location>
        <begin position="11"/>
        <end position="24"/>
    </location>
</feature>
<feature type="compositionally biased region" description="Polar residues" evidence="1">
    <location>
        <begin position="60"/>
        <end position="69"/>
    </location>
</feature>
<dbReference type="InterPro" id="IPR008266">
    <property type="entry name" value="Tyr_kinase_AS"/>
</dbReference>
<feature type="region of interest" description="Disordered" evidence="1">
    <location>
        <begin position="1"/>
        <end position="124"/>
    </location>
</feature>
<dbReference type="Gene3D" id="1.10.510.10">
    <property type="entry name" value="Transferase(Phosphotransferase) domain 1"/>
    <property type="match status" value="1"/>
</dbReference>
<dbReference type="InterPro" id="IPR040976">
    <property type="entry name" value="Pkinase_fungal"/>
</dbReference>
<dbReference type="GO" id="GO:0004672">
    <property type="term" value="F:protein kinase activity"/>
    <property type="evidence" value="ECO:0007669"/>
    <property type="project" value="InterPro"/>
</dbReference>
<reference evidence="3 4" key="1">
    <citation type="journal article" date="2020" name="ISME J.">
        <title>Uncovering the hidden diversity of litter-decomposition mechanisms in mushroom-forming fungi.</title>
        <authorList>
            <person name="Floudas D."/>
            <person name="Bentzer J."/>
            <person name="Ahren D."/>
            <person name="Johansson T."/>
            <person name="Persson P."/>
            <person name="Tunlid A."/>
        </authorList>
    </citation>
    <scope>NUCLEOTIDE SEQUENCE [LARGE SCALE GENOMIC DNA]</scope>
    <source>
        <strain evidence="3 4">CBS 175.51</strain>
    </source>
</reference>
<dbReference type="PANTHER" id="PTHR38248">
    <property type="entry name" value="FUNK1 6"/>
    <property type="match status" value="1"/>
</dbReference>
<comment type="caution">
    <text evidence="3">The sequence shown here is derived from an EMBL/GenBank/DDBJ whole genome shotgun (WGS) entry which is preliminary data.</text>
</comment>
<feature type="compositionally biased region" description="Basic residues" evidence="1">
    <location>
        <begin position="1"/>
        <end position="10"/>
    </location>
</feature>
<name>A0A8H5CFS0_9AGAR</name>
<dbReference type="EMBL" id="JAACJK010000002">
    <property type="protein sequence ID" value="KAF5340941.1"/>
    <property type="molecule type" value="Genomic_DNA"/>
</dbReference>
<accession>A0A8H5CFS0</accession>
<dbReference type="OrthoDB" id="5592585at2759"/>
<dbReference type="InterPro" id="IPR011009">
    <property type="entry name" value="Kinase-like_dom_sf"/>
</dbReference>
<organism evidence="3 4">
    <name type="scientific">Ephemerocybe angulata</name>
    <dbReference type="NCBI Taxonomy" id="980116"/>
    <lineage>
        <taxon>Eukaryota</taxon>
        <taxon>Fungi</taxon>
        <taxon>Dikarya</taxon>
        <taxon>Basidiomycota</taxon>
        <taxon>Agaricomycotina</taxon>
        <taxon>Agaricomycetes</taxon>
        <taxon>Agaricomycetidae</taxon>
        <taxon>Agaricales</taxon>
        <taxon>Agaricineae</taxon>
        <taxon>Psathyrellaceae</taxon>
        <taxon>Ephemerocybe</taxon>
    </lineage>
</organism>
<evidence type="ECO:0000256" key="1">
    <source>
        <dbReference type="SAM" id="MobiDB-lite"/>
    </source>
</evidence>
<dbReference type="PROSITE" id="PS00109">
    <property type="entry name" value="PROTEIN_KINASE_TYR"/>
    <property type="match status" value="1"/>
</dbReference>
<evidence type="ECO:0000259" key="2">
    <source>
        <dbReference type="Pfam" id="PF17667"/>
    </source>
</evidence>
<feature type="compositionally biased region" description="Basic residues" evidence="1">
    <location>
        <begin position="49"/>
        <end position="59"/>
    </location>
</feature>
<feature type="compositionally biased region" description="Pro residues" evidence="1">
    <location>
        <begin position="755"/>
        <end position="766"/>
    </location>
</feature>
<proteinExistence type="predicted"/>
<dbReference type="Proteomes" id="UP000541558">
    <property type="component" value="Unassembled WGS sequence"/>
</dbReference>
<sequence length="803" mass="89778">MPASRTKRSTTRPQTVSQTLTEPQQAKHVTKSARTEDATAGIRTTTRPTKPKFHPKQRIYRNTETSNRLQGPRARPFTRSLAAAHRAQECAPPEPQVTPSAPVATTPPKPDSHRGSLRSDTPLETLENASAVVDEAQDIRDKLAEQRRAALSDLGKLPTVGDSALDELYRDIVSERRIGAFLAKSTLYDLERQVWVDIPSGTEDKTNLTPVFVRVIKAIIDELGHSKSTREIVDARNTKFWHLDDRTQSSNPCMAIKAAGPSFSLPHGGNGVGFDNAASVFDVKRDADVCEDDADQLAVYNRQLFFHQLNRVFSRSLLFTETRVRLVHCDRSGGYKTAWLNVHDHPRTFIRLILGLSSPRESALGLDTSVQWTIKNGAKVAGTITTLDASGKKVKHQLMMGVPYFVKHSVRGSGTVCWLAKDKAGRRILIKDAWRTDAQVPEYTFLEHAKGVAGVAQVLATEDDRVQTKTHRPGGFDFASPDFYNRTMCRVTMECYGSPLYKFTSQRQALAALRDAIKAHWDLLQTGILHRDVSMENILLGEDGAPVGRRGILIDLEFAILTGGPTAGLLTENQAGTYLYQSASILRNGPSGDRAFFRVAHDYLDDLESFFWVLCHLLHGYEGANQPVPDAFSPKSAIGRFENLDAFEASCTKQLYLMREGPNFWGIPLFWSEASLDLGESFCAYMYKLTEAKLKCRMRRKSSSSSTHTLLQELYNRLHHHYHDIIGLFDVALERLERDGEAPRREKSEPSSVPSTPPVSCFPPEPRSAQKRRSDDVLDDRPAKRQRSVSFADRHVSQQPECD</sequence>
<evidence type="ECO:0000313" key="4">
    <source>
        <dbReference type="Proteomes" id="UP000541558"/>
    </source>
</evidence>
<feature type="domain" description="Fungal-type protein kinase" evidence="2">
    <location>
        <begin position="277"/>
        <end position="616"/>
    </location>
</feature>
<gene>
    <name evidence="3" type="ORF">D9611_006015</name>
</gene>
<feature type="region of interest" description="Disordered" evidence="1">
    <location>
        <begin position="740"/>
        <end position="803"/>
    </location>
</feature>
<keyword evidence="4" id="KW-1185">Reference proteome</keyword>
<feature type="compositionally biased region" description="Basic and acidic residues" evidence="1">
    <location>
        <begin position="740"/>
        <end position="749"/>
    </location>
</feature>